<gene>
    <name evidence="4" type="ORF">CK203_037211</name>
</gene>
<sequence>MDMGSSYLLVSVCNENEIYFSHSVQDGAISKWVLNSRGGFFDTYNGTLFVKEGYQLWFSDCQAICWNNCSCIACNTVFTNGIGCQLWREKFPRAQVGDANQEELYVLSSSKDKGDREMREVQRHEGASDITRDREVQPCDVEVSGGKIGDKEVRPCHGSGETGDRKKAKVVPGPRASMNPHELDNEALAFKPFLGSMLARIYHNPQNKEANQTRLQKILRFWASKEVYDHDTIYGLEGEMIGRPPSNSFSGPVKELSVVPVDFLAVPGGAILSPDYYSKVLFDSL</sequence>
<evidence type="ECO:0000259" key="3">
    <source>
        <dbReference type="Pfam" id="PF04818"/>
    </source>
</evidence>
<reference evidence="4 5" key="1">
    <citation type="journal article" date="2018" name="PLoS Genet.">
        <title>Population sequencing reveals clonal diversity and ancestral inbreeding in the grapevine cultivar Chardonnay.</title>
        <authorList>
            <person name="Roach M.J."/>
            <person name="Johnson D.L."/>
            <person name="Bohlmann J."/>
            <person name="van Vuuren H.J."/>
            <person name="Jones S.J."/>
            <person name="Pretorius I.S."/>
            <person name="Schmidt S.A."/>
            <person name="Borneman A.R."/>
        </authorList>
    </citation>
    <scope>NUCLEOTIDE SEQUENCE [LARGE SCALE GENOMIC DNA]</scope>
    <source>
        <strain evidence="5">cv. Chardonnay</strain>
        <tissue evidence="4">Leaf</tissue>
    </source>
</reference>
<comment type="caution">
    <text evidence="4">The sequence shown here is derived from an EMBL/GenBank/DDBJ whole genome shotgun (WGS) entry which is preliminary data.</text>
</comment>
<feature type="region of interest" description="Disordered" evidence="2">
    <location>
        <begin position="150"/>
        <end position="171"/>
    </location>
</feature>
<dbReference type="PANTHER" id="PTHR12323">
    <property type="entry name" value="SR-RELATED CTD ASSOCIATED FACTOR 6"/>
    <property type="match status" value="1"/>
</dbReference>
<protein>
    <recommendedName>
        <fullName evidence="3">CID domain-containing protein</fullName>
    </recommendedName>
</protein>
<proteinExistence type="predicted"/>
<evidence type="ECO:0000256" key="1">
    <source>
        <dbReference type="ARBA" id="ARBA00022664"/>
    </source>
</evidence>
<dbReference type="Proteomes" id="UP000288805">
    <property type="component" value="Unassembled WGS sequence"/>
</dbReference>
<dbReference type="Gene3D" id="1.25.40.90">
    <property type="match status" value="1"/>
</dbReference>
<keyword evidence="1" id="KW-0507">mRNA processing</keyword>
<dbReference type="InterPro" id="IPR006569">
    <property type="entry name" value="CID_dom"/>
</dbReference>
<dbReference type="GO" id="GO:0006397">
    <property type="term" value="P:mRNA processing"/>
    <property type="evidence" value="ECO:0007669"/>
    <property type="project" value="UniProtKB-KW"/>
</dbReference>
<dbReference type="GO" id="GO:0005634">
    <property type="term" value="C:nucleus"/>
    <property type="evidence" value="ECO:0007669"/>
    <property type="project" value="UniProtKB-ARBA"/>
</dbReference>
<feature type="domain" description="CID" evidence="3">
    <location>
        <begin position="187"/>
        <end position="234"/>
    </location>
</feature>
<dbReference type="AlphaFoldDB" id="A0A438HS15"/>
<dbReference type="InterPro" id="IPR008942">
    <property type="entry name" value="ENTH_VHS"/>
</dbReference>
<evidence type="ECO:0000313" key="4">
    <source>
        <dbReference type="EMBL" id="RVW87253.1"/>
    </source>
</evidence>
<dbReference type="EMBL" id="QGNW01000185">
    <property type="protein sequence ID" value="RVW87253.1"/>
    <property type="molecule type" value="Genomic_DNA"/>
</dbReference>
<evidence type="ECO:0000313" key="5">
    <source>
        <dbReference type="Proteomes" id="UP000288805"/>
    </source>
</evidence>
<organism evidence="4 5">
    <name type="scientific">Vitis vinifera</name>
    <name type="common">Grape</name>
    <dbReference type="NCBI Taxonomy" id="29760"/>
    <lineage>
        <taxon>Eukaryota</taxon>
        <taxon>Viridiplantae</taxon>
        <taxon>Streptophyta</taxon>
        <taxon>Embryophyta</taxon>
        <taxon>Tracheophyta</taxon>
        <taxon>Spermatophyta</taxon>
        <taxon>Magnoliopsida</taxon>
        <taxon>eudicotyledons</taxon>
        <taxon>Gunneridae</taxon>
        <taxon>Pentapetalae</taxon>
        <taxon>rosids</taxon>
        <taxon>Vitales</taxon>
        <taxon>Vitaceae</taxon>
        <taxon>Viteae</taxon>
        <taxon>Vitis</taxon>
    </lineage>
</organism>
<evidence type="ECO:0000256" key="2">
    <source>
        <dbReference type="SAM" id="MobiDB-lite"/>
    </source>
</evidence>
<name>A0A438HS15_VITVI</name>
<dbReference type="Pfam" id="PF04818">
    <property type="entry name" value="CID"/>
    <property type="match status" value="1"/>
</dbReference>
<dbReference type="PANTHER" id="PTHR12323:SF0">
    <property type="entry name" value="CALCIUM HOMEOSTASIS ENDOPLASMIC RETICULUM PROTEIN"/>
    <property type="match status" value="1"/>
</dbReference>
<accession>A0A438HS15</accession>